<dbReference type="InterPro" id="IPR036850">
    <property type="entry name" value="NDK-like_dom_sf"/>
</dbReference>
<dbReference type="SMART" id="SM00562">
    <property type="entry name" value="NDK"/>
    <property type="match status" value="1"/>
</dbReference>
<dbReference type="CDD" id="cd04413">
    <property type="entry name" value="NDPk_I"/>
    <property type="match status" value="1"/>
</dbReference>
<dbReference type="FunFam" id="3.30.70.141:FF:000003">
    <property type="entry name" value="Nucleoside diphosphate kinase"/>
    <property type="match status" value="1"/>
</dbReference>
<dbReference type="EC" id="2.7.4.6" evidence="3 15"/>
<dbReference type="PROSITE" id="PS51374">
    <property type="entry name" value="NDPK_LIKE"/>
    <property type="match status" value="1"/>
</dbReference>
<keyword evidence="6 15" id="KW-0808">Transferase</keyword>
<protein>
    <recommendedName>
        <fullName evidence="4 15">Nucleoside diphosphate kinase</fullName>
        <ecNumber evidence="3 15">2.7.4.6</ecNumber>
    </recommendedName>
</protein>
<feature type="active site" description="Pros-phosphohistidine intermediate" evidence="13">
    <location>
        <position position="116"/>
    </location>
</feature>
<reference evidence="17 18" key="1">
    <citation type="submission" date="2018-07" db="EMBL/GenBank/DDBJ databases">
        <title>Comparative genomics of the Candidatus Parilichlamydiaceae reveals evidence of convergent evolution and genome reduction in the phylum Chlamydiae.</title>
        <authorList>
            <person name="Taylor-Brown A."/>
            <person name="Polkinghorne A."/>
        </authorList>
    </citation>
    <scope>NUCLEOTIDE SEQUENCE [LARGE SCALE GENOMIC DNA]</scope>
    <source>
        <strain evidence="17 18">Hat2</strain>
    </source>
</reference>
<comment type="similarity">
    <text evidence="2 13 14">Belongs to the NDK family.</text>
</comment>
<dbReference type="RefSeq" id="WP_114544081.1">
    <property type="nucleotide sequence ID" value="NZ_QQBG01000008.1"/>
</dbReference>
<feature type="binding site" evidence="13">
    <location>
        <position position="103"/>
    </location>
    <ligand>
        <name>ATP</name>
        <dbReference type="ChEBI" id="CHEBI:30616"/>
    </ligand>
</feature>
<dbReference type="SUPFAM" id="SSF54919">
    <property type="entry name" value="Nucleoside diphosphate kinase, NDK"/>
    <property type="match status" value="1"/>
</dbReference>
<evidence type="ECO:0000256" key="8">
    <source>
        <dbReference type="ARBA" id="ARBA00022741"/>
    </source>
</evidence>
<evidence type="ECO:0000256" key="6">
    <source>
        <dbReference type="ARBA" id="ARBA00022679"/>
    </source>
</evidence>
<evidence type="ECO:0000256" key="1">
    <source>
        <dbReference type="ARBA" id="ARBA00001946"/>
    </source>
</evidence>
<evidence type="ECO:0000256" key="4">
    <source>
        <dbReference type="ARBA" id="ARBA00017632"/>
    </source>
</evidence>
<dbReference type="Pfam" id="PF00334">
    <property type="entry name" value="NDK"/>
    <property type="match status" value="1"/>
</dbReference>
<dbReference type="PRINTS" id="PR01243">
    <property type="entry name" value="NUCDPKINASE"/>
</dbReference>
<feature type="binding site" evidence="13">
    <location>
        <position position="10"/>
    </location>
    <ligand>
        <name>ATP</name>
        <dbReference type="ChEBI" id="CHEBI:30616"/>
    </ligand>
</feature>
<dbReference type="InterPro" id="IPR023005">
    <property type="entry name" value="Nucleoside_diP_kinase_AS"/>
</dbReference>
<dbReference type="GO" id="GO:0046872">
    <property type="term" value="F:metal ion binding"/>
    <property type="evidence" value="ECO:0007669"/>
    <property type="project" value="UniProtKB-KW"/>
</dbReference>
<evidence type="ECO:0000313" key="17">
    <source>
        <dbReference type="EMBL" id="RDB31718.1"/>
    </source>
</evidence>
<feature type="binding site" evidence="13">
    <location>
        <position position="113"/>
    </location>
    <ligand>
        <name>ATP</name>
        <dbReference type="ChEBI" id="CHEBI:30616"/>
    </ligand>
</feature>
<dbReference type="GO" id="GO:0004550">
    <property type="term" value="F:nucleoside diphosphate kinase activity"/>
    <property type="evidence" value="ECO:0007669"/>
    <property type="project" value="UniProtKB-EC"/>
</dbReference>
<dbReference type="EMBL" id="QQBG01000008">
    <property type="protein sequence ID" value="RDB31718.1"/>
    <property type="molecule type" value="Genomic_DNA"/>
</dbReference>
<keyword evidence="5" id="KW-0597">Phosphoprotein</keyword>
<evidence type="ECO:0000256" key="5">
    <source>
        <dbReference type="ARBA" id="ARBA00022553"/>
    </source>
</evidence>
<proteinExistence type="inferred from homology"/>
<dbReference type="PANTHER" id="PTHR11349">
    <property type="entry name" value="NUCLEOSIDE DIPHOSPHATE KINASE"/>
    <property type="match status" value="1"/>
</dbReference>
<evidence type="ECO:0000256" key="11">
    <source>
        <dbReference type="ARBA" id="ARBA00022842"/>
    </source>
</evidence>
<dbReference type="PROSITE" id="PS00469">
    <property type="entry name" value="NDPK"/>
    <property type="match status" value="1"/>
</dbReference>
<gene>
    <name evidence="17" type="ORF">HAT2_00098</name>
</gene>
<evidence type="ECO:0000256" key="13">
    <source>
        <dbReference type="PROSITE-ProRule" id="PRU00706"/>
    </source>
</evidence>
<evidence type="ECO:0000256" key="2">
    <source>
        <dbReference type="ARBA" id="ARBA00008142"/>
    </source>
</evidence>
<dbReference type="GO" id="GO:0006241">
    <property type="term" value="P:CTP biosynthetic process"/>
    <property type="evidence" value="ECO:0007669"/>
    <property type="project" value="InterPro"/>
</dbReference>
<accession>A0A369KCT4</accession>
<dbReference type="AlphaFoldDB" id="A0A369KCT4"/>
<dbReference type="InterPro" id="IPR001564">
    <property type="entry name" value="Nucleoside_diP_kinase"/>
</dbReference>
<feature type="binding site" evidence="13">
    <location>
        <position position="86"/>
    </location>
    <ligand>
        <name>ATP</name>
        <dbReference type="ChEBI" id="CHEBI:30616"/>
    </ligand>
</feature>
<evidence type="ECO:0000256" key="10">
    <source>
        <dbReference type="ARBA" id="ARBA00022840"/>
    </source>
</evidence>
<feature type="binding site" evidence="13">
    <location>
        <position position="58"/>
    </location>
    <ligand>
        <name>ATP</name>
        <dbReference type="ChEBI" id="CHEBI:30616"/>
    </ligand>
</feature>
<evidence type="ECO:0000256" key="14">
    <source>
        <dbReference type="RuleBase" id="RU004011"/>
    </source>
</evidence>
<evidence type="ECO:0000256" key="12">
    <source>
        <dbReference type="ARBA" id="ARBA00023080"/>
    </source>
</evidence>
<organism evidence="17 18">
    <name type="scientific">Candidatus Similichlamydia laticola</name>
    <dbReference type="NCBI Taxonomy" id="2170265"/>
    <lineage>
        <taxon>Bacteria</taxon>
        <taxon>Pseudomonadati</taxon>
        <taxon>Chlamydiota</taxon>
        <taxon>Chlamydiia</taxon>
        <taxon>Parachlamydiales</taxon>
        <taxon>Candidatus Parilichlamydiaceae</taxon>
        <taxon>Candidatus Similichlamydia</taxon>
    </lineage>
</organism>
<evidence type="ECO:0000256" key="3">
    <source>
        <dbReference type="ARBA" id="ARBA00012966"/>
    </source>
</evidence>
<feature type="binding site" evidence="13">
    <location>
        <position position="92"/>
    </location>
    <ligand>
        <name>ATP</name>
        <dbReference type="ChEBI" id="CHEBI:30616"/>
    </ligand>
</feature>
<dbReference type="Gene3D" id="3.30.70.141">
    <property type="entry name" value="Nucleoside diphosphate kinase-like domain"/>
    <property type="match status" value="1"/>
</dbReference>
<evidence type="ECO:0000256" key="7">
    <source>
        <dbReference type="ARBA" id="ARBA00022723"/>
    </source>
</evidence>
<keyword evidence="10 15" id="KW-0067">ATP-binding</keyword>
<feature type="domain" description="Nucleoside diphosphate kinase-like" evidence="16">
    <location>
        <begin position="2"/>
        <end position="132"/>
    </location>
</feature>
<comment type="catalytic activity">
    <reaction evidence="15">
        <text>a 2'-deoxyribonucleoside 5'-diphosphate + ATP = a 2'-deoxyribonucleoside 5'-triphosphate + ADP</text>
        <dbReference type="Rhea" id="RHEA:44640"/>
        <dbReference type="ChEBI" id="CHEBI:30616"/>
        <dbReference type="ChEBI" id="CHEBI:61560"/>
        <dbReference type="ChEBI" id="CHEBI:73316"/>
        <dbReference type="ChEBI" id="CHEBI:456216"/>
        <dbReference type="EC" id="2.7.4.6"/>
    </reaction>
</comment>
<dbReference type="GO" id="GO:0006183">
    <property type="term" value="P:GTP biosynthetic process"/>
    <property type="evidence" value="ECO:0007669"/>
    <property type="project" value="InterPro"/>
</dbReference>
<name>A0A369KCT4_9BACT</name>
<dbReference type="GO" id="GO:0005524">
    <property type="term" value="F:ATP binding"/>
    <property type="evidence" value="ECO:0007669"/>
    <property type="project" value="UniProtKB-KW"/>
</dbReference>
<evidence type="ECO:0000256" key="9">
    <source>
        <dbReference type="ARBA" id="ARBA00022777"/>
    </source>
</evidence>
<dbReference type="InterPro" id="IPR034907">
    <property type="entry name" value="NDK-like_dom"/>
</dbReference>
<evidence type="ECO:0000256" key="15">
    <source>
        <dbReference type="RuleBase" id="RU004013"/>
    </source>
</evidence>
<keyword evidence="8 15" id="KW-0547">Nucleotide-binding</keyword>
<keyword evidence="7" id="KW-0479">Metal-binding</keyword>
<sequence length="134" mass="14973">MSERTLVLIKPDSVQKKCIGKILSRFEEGGLTLVAMKLDTFTEERAQEFYREHLDKAFFHDLVAFMTEGPMVVCVFEGDSAVALGRELIGETDPKRSPKGTIRADFGESIDRNAVHGSDSVPSARREIACFQFT</sequence>
<dbReference type="OrthoDB" id="9801161at2"/>
<dbReference type="Proteomes" id="UP000253816">
    <property type="component" value="Unassembled WGS sequence"/>
</dbReference>
<comment type="caution">
    <text evidence="17">The sequence shown here is derived from an EMBL/GenBank/DDBJ whole genome shotgun (WGS) entry which is preliminary data.</text>
</comment>
<dbReference type="NCBIfam" id="NF001908">
    <property type="entry name" value="PRK00668.1"/>
    <property type="match status" value="1"/>
</dbReference>
<keyword evidence="18" id="KW-1185">Reference proteome</keyword>
<evidence type="ECO:0000259" key="16">
    <source>
        <dbReference type="SMART" id="SM00562"/>
    </source>
</evidence>
<keyword evidence="9 15" id="KW-0418">Kinase</keyword>
<keyword evidence="12" id="KW-0546">Nucleotide metabolism</keyword>
<dbReference type="GO" id="GO:0006228">
    <property type="term" value="P:UTP biosynthetic process"/>
    <property type="evidence" value="ECO:0007669"/>
    <property type="project" value="InterPro"/>
</dbReference>
<comment type="cofactor">
    <cofactor evidence="1">
        <name>Mg(2+)</name>
        <dbReference type="ChEBI" id="CHEBI:18420"/>
    </cofactor>
</comment>
<evidence type="ECO:0000313" key="18">
    <source>
        <dbReference type="Proteomes" id="UP000253816"/>
    </source>
</evidence>
<keyword evidence="11" id="KW-0460">Magnesium</keyword>